<protein>
    <recommendedName>
        <fullName evidence="1">Transposase IS204/IS1001/IS1096/IS1165 zinc-finger domain-containing protein</fullName>
    </recommendedName>
</protein>
<evidence type="ECO:0000313" key="3">
    <source>
        <dbReference type="Proteomes" id="UP000660454"/>
    </source>
</evidence>
<proteinExistence type="predicted"/>
<comment type="caution">
    <text evidence="2">The sequence shown here is derived from an EMBL/GenBank/DDBJ whole genome shotgun (WGS) entry which is preliminary data.</text>
</comment>
<gene>
    <name evidence="2" type="ORF">Msi02_79210</name>
</gene>
<reference evidence="2 3" key="1">
    <citation type="submission" date="2021-01" db="EMBL/GenBank/DDBJ databases">
        <title>Whole genome shotgun sequence of Microbispora siamensis NBRC 104113.</title>
        <authorList>
            <person name="Komaki H."/>
            <person name="Tamura T."/>
        </authorList>
    </citation>
    <scope>NUCLEOTIDE SEQUENCE [LARGE SCALE GENOMIC DNA]</scope>
    <source>
        <strain evidence="2 3">NBRC 104113</strain>
    </source>
</reference>
<keyword evidence="3" id="KW-1185">Reference proteome</keyword>
<name>A0ABQ4H078_9ACTN</name>
<dbReference type="PANTHER" id="PTHR33498:SF1">
    <property type="entry name" value="TRANSPOSASE FOR INSERTION SEQUENCE ELEMENT IS1557"/>
    <property type="match status" value="1"/>
</dbReference>
<feature type="domain" description="Transposase IS204/IS1001/IS1096/IS1165 zinc-finger" evidence="1">
    <location>
        <begin position="35"/>
        <end position="78"/>
    </location>
</feature>
<organism evidence="2 3">
    <name type="scientific">Microbispora siamensis</name>
    <dbReference type="NCBI Taxonomy" id="564413"/>
    <lineage>
        <taxon>Bacteria</taxon>
        <taxon>Bacillati</taxon>
        <taxon>Actinomycetota</taxon>
        <taxon>Actinomycetes</taxon>
        <taxon>Streptosporangiales</taxon>
        <taxon>Streptosporangiaceae</taxon>
        <taxon>Microbispora</taxon>
    </lineage>
</organism>
<dbReference type="PANTHER" id="PTHR33498">
    <property type="entry name" value="TRANSPOSASE FOR INSERTION SEQUENCE ELEMENT IS1557"/>
    <property type="match status" value="1"/>
</dbReference>
<dbReference type="Pfam" id="PF14690">
    <property type="entry name" value="Zn_ribbon_ISL3"/>
    <property type="match status" value="1"/>
</dbReference>
<evidence type="ECO:0000259" key="1">
    <source>
        <dbReference type="Pfam" id="PF14690"/>
    </source>
</evidence>
<dbReference type="InterPro" id="IPR029261">
    <property type="entry name" value="Transposase_Znf"/>
</dbReference>
<dbReference type="InterPro" id="IPR047951">
    <property type="entry name" value="Transpos_ISL3"/>
</dbReference>
<dbReference type="Proteomes" id="UP000660454">
    <property type="component" value="Unassembled WGS sequence"/>
</dbReference>
<accession>A0ABQ4H078</accession>
<dbReference type="EMBL" id="BOOF01000067">
    <property type="protein sequence ID" value="GIH67104.1"/>
    <property type="molecule type" value="Genomic_DNA"/>
</dbReference>
<evidence type="ECO:0000313" key="2">
    <source>
        <dbReference type="EMBL" id="GIH67104.1"/>
    </source>
</evidence>
<sequence>MVAVLFPHLARVCIDQVFGAGTMVRIRAGTGTMEAACPDCGIRSRRRHSHYERRLSDTAVGGQELLIHLRVNRFSCRNATCARATFAEQMPSGAFLAPMPNELPSRRGAASRVGQCPAVAGVGDAALEPAVDRNVERRC</sequence>